<sequence>MRILLITGNHLRHRYIVSQLCQQCEVTGWVAEVREPMLLTPPEGISAHLRTLFTHHFAQRDKAEQEFFAGNASLPAHVPVLSIPREELNGPQVHEFMRQHPADVVISYGCHKLSAETIALNPHARFINIHGGLSPWYRGTITHFWPVYFLEPQMVGFTLHDTEQALDGGAILLQNSYQPVRGDTTHYIACRTTVDFAKLLTQRLSQWQGKTLPAGIKQKGTGRLFLTSEWRPEHLRLVYDLYNDAVVDALLNGEIQGRTVPLIDVFAR</sequence>
<proteinExistence type="predicted"/>
<evidence type="ECO:0000313" key="2">
    <source>
        <dbReference type="EMBL" id="MBU3844083.1"/>
    </source>
</evidence>
<accession>A0A948TG85</accession>
<name>A0A948TG85_9GAMM</name>
<reference evidence="2" key="2">
    <citation type="submission" date="2021-04" db="EMBL/GenBank/DDBJ databases">
        <authorList>
            <person name="Gilroy R."/>
        </authorList>
    </citation>
    <scope>NUCLEOTIDE SEQUENCE</scope>
    <source>
        <strain evidence="2">378</strain>
    </source>
</reference>
<dbReference type="AlphaFoldDB" id="A0A948TG85"/>
<evidence type="ECO:0000313" key="3">
    <source>
        <dbReference type="Proteomes" id="UP000733611"/>
    </source>
</evidence>
<dbReference type="Proteomes" id="UP000733611">
    <property type="component" value="Unassembled WGS sequence"/>
</dbReference>
<dbReference type="InterPro" id="IPR036477">
    <property type="entry name" value="Formyl_transf_N_sf"/>
</dbReference>
<dbReference type="SUPFAM" id="SSF53328">
    <property type="entry name" value="Formyltransferase"/>
    <property type="match status" value="1"/>
</dbReference>
<reference evidence="2" key="1">
    <citation type="journal article" date="2021" name="PeerJ">
        <title>Extensive microbial diversity within the chicken gut microbiome revealed by metagenomics and culture.</title>
        <authorList>
            <person name="Gilroy R."/>
            <person name="Ravi A."/>
            <person name="Getino M."/>
            <person name="Pursley I."/>
            <person name="Horton D.L."/>
            <person name="Alikhan N.F."/>
            <person name="Baker D."/>
            <person name="Gharbi K."/>
            <person name="Hall N."/>
            <person name="Watson M."/>
            <person name="Adriaenssens E.M."/>
            <person name="Foster-Nyarko E."/>
            <person name="Jarju S."/>
            <person name="Secka A."/>
            <person name="Antonio M."/>
            <person name="Oren A."/>
            <person name="Chaudhuri R.R."/>
            <person name="La Ragione R."/>
            <person name="Hildebrand F."/>
            <person name="Pallen M.J."/>
        </authorList>
    </citation>
    <scope>NUCLEOTIDE SEQUENCE</scope>
    <source>
        <strain evidence="2">378</strain>
    </source>
</reference>
<organism evidence="2 3">
    <name type="scientific">Candidatus Anaerobiospirillum pullicola</name>
    <dbReference type="NCBI Taxonomy" id="2838451"/>
    <lineage>
        <taxon>Bacteria</taxon>
        <taxon>Pseudomonadati</taxon>
        <taxon>Pseudomonadota</taxon>
        <taxon>Gammaproteobacteria</taxon>
        <taxon>Aeromonadales</taxon>
        <taxon>Succinivibrionaceae</taxon>
        <taxon>Anaerobiospirillum</taxon>
    </lineage>
</organism>
<evidence type="ECO:0000259" key="1">
    <source>
        <dbReference type="Pfam" id="PF00551"/>
    </source>
</evidence>
<gene>
    <name evidence="2" type="ORF">H9847_04320</name>
</gene>
<dbReference type="InterPro" id="IPR002376">
    <property type="entry name" value="Formyl_transf_N"/>
</dbReference>
<dbReference type="Pfam" id="PF00551">
    <property type="entry name" value="Formyl_trans_N"/>
    <property type="match status" value="1"/>
</dbReference>
<comment type="caution">
    <text evidence="2">The sequence shown here is derived from an EMBL/GenBank/DDBJ whole genome shotgun (WGS) entry which is preliminary data.</text>
</comment>
<protein>
    <recommendedName>
        <fullName evidence="1">Formyl transferase N-terminal domain-containing protein</fullName>
    </recommendedName>
</protein>
<dbReference type="Gene3D" id="3.40.50.170">
    <property type="entry name" value="Formyl transferase, N-terminal domain"/>
    <property type="match status" value="1"/>
</dbReference>
<feature type="domain" description="Formyl transferase N-terminal" evidence="1">
    <location>
        <begin position="86"/>
        <end position="193"/>
    </location>
</feature>
<dbReference type="EMBL" id="JAHLFE010000084">
    <property type="protein sequence ID" value="MBU3844083.1"/>
    <property type="molecule type" value="Genomic_DNA"/>
</dbReference>